<proteinExistence type="predicted"/>
<dbReference type="PANTHER" id="PTHR43381:SF4">
    <property type="entry name" value="EUKARYOTIC TRANSLATION INITIATION FACTOR 5B"/>
    <property type="match status" value="1"/>
</dbReference>
<keyword evidence="1" id="KW-0547">Nucleotide-binding</keyword>
<dbReference type="InterPro" id="IPR036925">
    <property type="entry name" value="TIF_IF2_dom3_sf"/>
</dbReference>
<keyword evidence="6" id="KW-1185">Reference proteome</keyword>
<dbReference type="Pfam" id="PF11987">
    <property type="entry name" value="IF-2"/>
    <property type="match status" value="1"/>
</dbReference>
<feature type="domain" description="Translation elongation factor EFTu-like" evidence="3">
    <location>
        <begin position="3"/>
        <end position="78"/>
    </location>
</feature>
<dbReference type="Gene3D" id="2.40.30.10">
    <property type="entry name" value="Translation factors"/>
    <property type="match status" value="1"/>
</dbReference>
<evidence type="ECO:0000259" key="3">
    <source>
        <dbReference type="Pfam" id="PF03144"/>
    </source>
</evidence>
<accession>A0ABQ7J6D7</accession>
<feature type="domain" description="Translation initiation factor IF- 2" evidence="4">
    <location>
        <begin position="91"/>
        <end position="209"/>
    </location>
</feature>
<dbReference type="SUPFAM" id="SSF50447">
    <property type="entry name" value="Translation proteins"/>
    <property type="match status" value="1"/>
</dbReference>
<dbReference type="PANTHER" id="PTHR43381">
    <property type="entry name" value="TRANSLATION INITIATION FACTOR IF-2-RELATED"/>
    <property type="match status" value="1"/>
</dbReference>
<organism evidence="5 6">
    <name type="scientific">Cardiosporidium cionae</name>
    <dbReference type="NCBI Taxonomy" id="476202"/>
    <lineage>
        <taxon>Eukaryota</taxon>
        <taxon>Sar</taxon>
        <taxon>Alveolata</taxon>
        <taxon>Apicomplexa</taxon>
        <taxon>Aconoidasida</taxon>
        <taxon>Nephromycida</taxon>
        <taxon>Cardiosporidium</taxon>
    </lineage>
</organism>
<evidence type="ECO:0000259" key="4">
    <source>
        <dbReference type="Pfam" id="PF11987"/>
    </source>
</evidence>
<keyword evidence="5" id="KW-0396">Initiation factor</keyword>
<dbReference type="InterPro" id="IPR004161">
    <property type="entry name" value="EFTu-like_2"/>
</dbReference>
<dbReference type="Gene3D" id="3.40.50.10050">
    <property type="entry name" value="Translation initiation factor IF- 2, domain 3"/>
    <property type="match status" value="1"/>
</dbReference>
<dbReference type="SUPFAM" id="SSF52156">
    <property type="entry name" value="Initiation factor IF2/eIF5b, domain 3"/>
    <property type="match status" value="1"/>
</dbReference>
<dbReference type="EMBL" id="JADAQX010000696">
    <property type="protein sequence ID" value="KAF8819557.1"/>
    <property type="molecule type" value="Genomic_DNA"/>
</dbReference>
<dbReference type="Pfam" id="PF03144">
    <property type="entry name" value="GTP_EFTU_D2"/>
    <property type="match status" value="1"/>
</dbReference>
<evidence type="ECO:0000256" key="2">
    <source>
        <dbReference type="ARBA" id="ARBA00023134"/>
    </source>
</evidence>
<feature type="non-terminal residue" evidence="5">
    <location>
        <position position="1"/>
    </location>
</feature>
<keyword evidence="2" id="KW-0342">GTP-binding</keyword>
<comment type="caution">
    <text evidence="5">The sequence shown here is derived from an EMBL/GenBank/DDBJ whole genome shotgun (WGS) entry which is preliminary data.</text>
</comment>
<reference evidence="5 6" key="1">
    <citation type="journal article" date="2020" name="bioRxiv">
        <title>Metabolic contributions of an alphaproteobacterial endosymbiont in the apicomplexan Cardiosporidium cionae.</title>
        <authorList>
            <person name="Hunter E.S."/>
            <person name="Paight C.J."/>
            <person name="Lane C.E."/>
        </authorList>
    </citation>
    <scope>NUCLEOTIDE SEQUENCE [LARGE SCALE GENOMIC DNA]</scope>
    <source>
        <strain evidence="5">ESH_2018</strain>
    </source>
</reference>
<dbReference type="InterPro" id="IPR023115">
    <property type="entry name" value="TIF_IF2_dom3"/>
</dbReference>
<keyword evidence="5" id="KW-0648">Protein biosynthesis</keyword>
<evidence type="ECO:0000256" key="1">
    <source>
        <dbReference type="ARBA" id="ARBA00022741"/>
    </source>
</evidence>
<dbReference type="InterPro" id="IPR015760">
    <property type="entry name" value="TIF_IF2"/>
</dbReference>
<evidence type="ECO:0000313" key="5">
    <source>
        <dbReference type="EMBL" id="KAF8819557.1"/>
    </source>
</evidence>
<dbReference type="InterPro" id="IPR009000">
    <property type="entry name" value="Transl_B-barrel_sf"/>
</dbReference>
<sequence>GLGVTIDVILLNGTLHEGDTIVVCGMSGPIVSTIRALLTPQPMQELRVKNEYIHHPEIEAAMGIKIAAQGLDEAVAGTSLLIAENFEKLDELKEEVMEDMVDIFKSVDRSGCGVYVMASTLGSLEALLEFLKGSKIPVFGVNIGRFCIGFLVMRKEEKELGSKQRSECIYMYDDTERVEQTDLEAEKEAAILGVKILSADIIYHLFDDFTKFIHDFNEEKKVLILSFCTISLLFLLLCSSI</sequence>
<dbReference type="GO" id="GO:0003743">
    <property type="term" value="F:translation initiation factor activity"/>
    <property type="evidence" value="ECO:0007669"/>
    <property type="project" value="UniProtKB-KW"/>
</dbReference>
<dbReference type="Proteomes" id="UP000823046">
    <property type="component" value="Unassembled WGS sequence"/>
</dbReference>
<dbReference type="CDD" id="cd03703">
    <property type="entry name" value="aeIF5B_II"/>
    <property type="match status" value="1"/>
</dbReference>
<gene>
    <name evidence="5" type="ORF">IE077_000838</name>
</gene>
<evidence type="ECO:0000313" key="6">
    <source>
        <dbReference type="Proteomes" id="UP000823046"/>
    </source>
</evidence>
<protein>
    <submittedName>
        <fullName evidence="5">Translation initiation factor IF-2</fullName>
    </submittedName>
</protein>
<name>A0ABQ7J6D7_9APIC</name>